<reference evidence="11" key="1">
    <citation type="journal article" date="2015" name="Proc. Natl. Acad. Sci. U.S.A.">
        <title>Genome sequence of the Asian Tiger mosquito, Aedes albopictus, reveals insights into its biology, genetics, and evolution.</title>
        <authorList>
            <person name="Chen X.G."/>
            <person name="Jiang X."/>
            <person name="Gu J."/>
            <person name="Xu M."/>
            <person name="Wu Y."/>
            <person name="Deng Y."/>
            <person name="Zhang C."/>
            <person name="Bonizzoni M."/>
            <person name="Dermauw W."/>
            <person name="Vontas J."/>
            <person name="Armbruster P."/>
            <person name="Huang X."/>
            <person name="Yang Y."/>
            <person name="Zhang H."/>
            <person name="He W."/>
            <person name="Peng H."/>
            <person name="Liu Y."/>
            <person name="Wu K."/>
            <person name="Chen J."/>
            <person name="Lirakis M."/>
            <person name="Topalis P."/>
            <person name="Van Leeuwen T."/>
            <person name="Hall A.B."/>
            <person name="Jiang X."/>
            <person name="Thorpe C."/>
            <person name="Mueller R.L."/>
            <person name="Sun C."/>
            <person name="Waterhouse R.M."/>
            <person name="Yan G."/>
            <person name="Tu Z.J."/>
            <person name="Fang X."/>
            <person name="James A.A."/>
        </authorList>
    </citation>
    <scope>NUCLEOTIDE SEQUENCE [LARGE SCALE GENOMIC DNA]</scope>
    <source>
        <strain evidence="11">Foshan</strain>
    </source>
</reference>
<dbReference type="InterPro" id="IPR057074">
    <property type="entry name" value="IR75A_N"/>
</dbReference>
<evidence type="ECO:0000256" key="5">
    <source>
        <dbReference type="ARBA" id="ARBA00023136"/>
    </source>
</evidence>
<dbReference type="EnsemblMetazoa" id="AALFPA23_013733.R19898">
    <property type="protein sequence ID" value="AALFPA23_013733.P19898"/>
    <property type="gene ID" value="AALFPA23_013733"/>
</dbReference>
<evidence type="ECO:0000256" key="2">
    <source>
        <dbReference type="ARBA" id="ARBA00022475"/>
    </source>
</evidence>
<evidence type="ECO:0000256" key="6">
    <source>
        <dbReference type="ARBA" id="ARBA00023170"/>
    </source>
</evidence>
<feature type="domain" description="Ionotropic receptor 75a N-terminal" evidence="9">
    <location>
        <begin position="18"/>
        <end position="208"/>
    </location>
</feature>
<evidence type="ECO:0000256" key="3">
    <source>
        <dbReference type="ARBA" id="ARBA00022692"/>
    </source>
</evidence>
<sequence length="633" mass="71648">MNPLVLVLAIASAVCGINVLLVKDFLKLKQSKSAVLFLCNPPESRTIFTSLNDDNMFVKIVDLNSQLFDSYAILPLQVYARTSFVFDYGCDSYLEILDKFSDHRYFNLTFSWLFTTSDKDSPMQLENFFSHSKGIQMNSDITMALQKRGSAGVFELYGVYSPGKHLCRDIYQFKYGEWNEMNGMDIAPGFSFYKSRTNFKGLRMRGVAVIDCDNVTSDDVERILSTPGREPGVALFIKYHYSLLTILRDYHNFTFHYRITRGWAGRLKSGYRLGLLGVLQRNEADIASTGILHRRNRHDEFDFIHFSWEFTTGFLYRITPQLRDSSGTGSFWSPFDGLVWLSSAITVVAVLVVLKLVSTIISKIKRYEPSNPFVSYIVDVIATIAQQGVSNQVSGLVSIRIIIFSLLFLTLLLYNYYTSSVVGGLLSSPGKGPQTLQEITNSPLTLSFADIGYHKVLFAEARTPEIREMYSKKVQPSREGKNTIPVYTDVSAAVPYLQRGGYAFHCELTEAFQEIANQFDAYEICELRTGASLFSDFKLLGLILPKRSMYSEIFKTTLMRAQEIGLVKRHLLIYRTGKPACQAGSRIHPVELHSVQTAFTVLGVGFVVSLVLLGIERLWFNSVIKRESMNFIE</sequence>
<dbReference type="SUPFAM" id="SSF53850">
    <property type="entry name" value="Periplasmic binding protein-like II"/>
    <property type="match status" value="1"/>
</dbReference>
<evidence type="ECO:0000313" key="10">
    <source>
        <dbReference type="EnsemblMetazoa" id="AALFPA23_013733.P19898"/>
    </source>
</evidence>
<keyword evidence="2" id="KW-1003">Cell membrane</keyword>
<dbReference type="PANTHER" id="PTHR42643">
    <property type="entry name" value="IONOTROPIC RECEPTOR 20A-RELATED"/>
    <property type="match status" value="1"/>
</dbReference>
<feature type="transmembrane region" description="Helical" evidence="8">
    <location>
        <begin position="598"/>
        <end position="620"/>
    </location>
</feature>
<keyword evidence="7" id="KW-0325">Glycoprotein</keyword>
<name>A0ABM1Z041_AEDAL</name>
<comment type="subcellular location">
    <subcellularLocation>
        <location evidence="1">Cell membrane</location>
        <topology evidence="1">Multi-pass membrane protein</topology>
    </subcellularLocation>
</comment>
<evidence type="ECO:0000313" key="11">
    <source>
        <dbReference type="Proteomes" id="UP000069940"/>
    </source>
</evidence>
<dbReference type="Gene3D" id="1.10.287.70">
    <property type="match status" value="1"/>
</dbReference>
<dbReference type="RefSeq" id="XP_062703708.1">
    <property type="nucleotide sequence ID" value="XM_062847724.1"/>
</dbReference>
<evidence type="ECO:0000256" key="7">
    <source>
        <dbReference type="ARBA" id="ARBA00023180"/>
    </source>
</evidence>
<organism evidence="10 11">
    <name type="scientific">Aedes albopictus</name>
    <name type="common">Asian tiger mosquito</name>
    <name type="synonym">Stegomyia albopicta</name>
    <dbReference type="NCBI Taxonomy" id="7160"/>
    <lineage>
        <taxon>Eukaryota</taxon>
        <taxon>Metazoa</taxon>
        <taxon>Ecdysozoa</taxon>
        <taxon>Arthropoda</taxon>
        <taxon>Hexapoda</taxon>
        <taxon>Insecta</taxon>
        <taxon>Pterygota</taxon>
        <taxon>Neoptera</taxon>
        <taxon>Endopterygota</taxon>
        <taxon>Diptera</taxon>
        <taxon>Nematocera</taxon>
        <taxon>Culicoidea</taxon>
        <taxon>Culicidae</taxon>
        <taxon>Culicinae</taxon>
        <taxon>Aedini</taxon>
        <taxon>Aedes</taxon>
        <taxon>Stegomyia</taxon>
    </lineage>
</organism>
<feature type="transmembrane region" description="Helical" evidence="8">
    <location>
        <begin position="397"/>
        <end position="417"/>
    </location>
</feature>
<evidence type="ECO:0000256" key="1">
    <source>
        <dbReference type="ARBA" id="ARBA00004651"/>
    </source>
</evidence>
<proteinExistence type="predicted"/>
<accession>A0ABM1Z041</accession>
<keyword evidence="11" id="KW-1185">Reference proteome</keyword>
<keyword evidence="4 8" id="KW-1133">Transmembrane helix</keyword>
<protein>
    <recommendedName>
        <fullName evidence="9">Ionotropic receptor 75a N-terminal domain-containing protein</fullName>
    </recommendedName>
</protein>
<keyword evidence="6" id="KW-0675">Receptor</keyword>
<evidence type="ECO:0000256" key="4">
    <source>
        <dbReference type="ARBA" id="ARBA00022989"/>
    </source>
</evidence>
<dbReference type="InterPro" id="IPR052192">
    <property type="entry name" value="Insect_Ionotropic_Sensory_Rcpt"/>
</dbReference>
<dbReference type="GeneID" id="109417342"/>
<evidence type="ECO:0000256" key="8">
    <source>
        <dbReference type="SAM" id="Phobius"/>
    </source>
</evidence>
<feature type="transmembrane region" description="Helical" evidence="8">
    <location>
        <begin position="338"/>
        <end position="357"/>
    </location>
</feature>
<reference evidence="10" key="2">
    <citation type="submission" date="2025-05" db="UniProtKB">
        <authorList>
            <consortium name="EnsemblMetazoa"/>
        </authorList>
    </citation>
    <scope>IDENTIFICATION</scope>
    <source>
        <strain evidence="10">Foshan</strain>
    </source>
</reference>
<keyword evidence="3 8" id="KW-0812">Transmembrane</keyword>
<keyword evidence="5 8" id="KW-0472">Membrane</keyword>
<evidence type="ECO:0000259" key="9">
    <source>
        <dbReference type="Pfam" id="PF24576"/>
    </source>
</evidence>
<dbReference type="Proteomes" id="UP000069940">
    <property type="component" value="Unassembled WGS sequence"/>
</dbReference>
<dbReference type="PANTHER" id="PTHR42643:SF37">
    <property type="entry name" value="IONOTROPIC RECEPTOR 11A-RELATED"/>
    <property type="match status" value="1"/>
</dbReference>
<dbReference type="Pfam" id="PF24576">
    <property type="entry name" value="IR75A_N"/>
    <property type="match status" value="1"/>
</dbReference>